<dbReference type="InterPro" id="IPR015797">
    <property type="entry name" value="NUDIX_hydrolase-like_dom_sf"/>
</dbReference>
<evidence type="ECO:0000259" key="2">
    <source>
        <dbReference type="PROSITE" id="PS51462"/>
    </source>
</evidence>
<comment type="caution">
    <text evidence="3">The sequence shown here is derived from an EMBL/GenBank/DDBJ whole genome shotgun (WGS) entry which is preliminary data.</text>
</comment>
<protein>
    <submittedName>
        <fullName evidence="3">8-oxo-dGTP pyrophosphatase MutT (NUDIX family)</fullName>
    </submittedName>
</protein>
<accession>A0ABU1U8G9</accession>
<dbReference type="EMBL" id="JAVDVQ010000002">
    <property type="protein sequence ID" value="MDR7081481.1"/>
    <property type="molecule type" value="Genomic_DNA"/>
</dbReference>
<dbReference type="PROSITE" id="PS51462">
    <property type="entry name" value="NUDIX"/>
    <property type="match status" value="1"/>
</dbReference>
<sequence>MDSPVAPTSSPALPHSARPSESQTQAAQTELPIELRRPLGPRDPGDAWVEGDRGRFWGRFGSAGLLVHDPAKGVLLQHRALWSDQGGTWGLPGGALHQGEQAVHGALREAKEEAAVPPENVRVLFSWVFDVGYWTYTTVAVEVVEAFDPVISDPESLELQWVPVELVGDKALHPGFGAAWPGLRRRLLGLDAGTE</sequence>
<evidence type="ECO:0000256" key="1">
    <source>
        <dbReference type="SAM" id="MobiDB-lite"/>
    </source>
</evidence>
<dbReference type="InterPro" id="IPR000086">
    <property type="entry name" value="NUDIX_hydrolase_dom"/>
</dbReference>
<proteinExistence type="predicted"/>
<dbReference type="Proteomes" id="UP001252243">
    <property type="component" value="Unassembled WGS sequence"/>
</dbReference>
<feature type="compositionally biased region" description="Polar residues" evidence="1">
    <location>
        <begin position="1"/>
        <end position="11"/>
    </location>
</feature>
<dbReference type="Pfam" id="PF00293">
    <property type="entry name" value="NUDIX"/>
    <property type="match status" value="1"/>
</dbReference>
<dbReference type="RefSeq" id="WP_310050670.1">
    <property type="nucleotide sequence ID" value="NZ_JAVDVQ010000002.1"/>
</dbReference>
<gene>
    <name evidence="3" type="ORF">J2X01_000758</name>
</gene>
<feature type="domain" description="Nudix hydrolase" evidence="2">
    <location>
        <begin position="57"/>
        <end position="185"/>
    </location>
</feature>
<feature type="compositionally biased region" description="Polar residues" evidence="1">
    <location>
        <begin position="19"/>
        <end position="28"/>
    </location>
</feature>
<organism evidence="3 4">
    <name type="scientific">Arthrobacter ginsengisoli</name>
    <dbReference type="NCBI Taxonomy" id="1356565"/>
    <lineage>
        <taxon>Bacteria</taxon>
        <taxon>Bacillati</taxon>
        <taxon>Actinomycetota</taxon>
        <taxon>Actinomycetes</taxon>
        <taxon>Micrococcales</taxon>
        <taxon>Micrococcaceae</taxon>
        <taxon>Arthrobacter</taxon>
    </lineage>
</organism>
<name>A0ABU1U8G9_9MICC</name>
<feature type="region of interest" description="Disordered" evidence="1">
    <location>
        <begin position="1"/>
        <end position="46"/>
    </location>
</feature>
<evidence type="ECO:0000313" key="3">
    <source>
        <dbReference type="EMBL" id="MDR7081481.1"/>
    </source>
</evidence>
<reference evidence="3 4" key="1">
    <citation type="submission" date="2023-07" db="EMBL/GenBank/DDBJ databases">
        <title>Sorghum-associated microbial communities from plants grown in Nebraska, USA.</title>
        <authorList>
            <person name="Schachtman D."/>
        </authorList>
    </citation>
    <scope>NUCLEOTIDE SEQUENCE [LARGE SCALE GENOMIC DNA]</scope>
    <source>
        <strain evidence="3 4">BE167</strain>
    </source>
</reference>
<keyword evidence="4" id="KW-1185">Reference proteome</keyword>
<dbReference type="SUPFAM" id="SSF55811">
    <property type="entry name" value="Nudix"/>
    <property type="match status" value="1"/>
</dbReference>
<evidence type="ECO:0000313" key="4">
    <source>
        <dbReference type="Proteomes" id="UP001252243"/>
    </source>
</evidence>
<dbReference type="Gene3D" id="3.90.79.10">
    <property type="entry name" value="Nucleoside Triphosphate Pyrophosphohydrolase"/>
    <property type="match status" value="1"/>
</dbReference>